<dbReference type="PANTHER" id="PTHR24286:SF12">
    <property type="entry name" value="CYTOCHROME P450 FAMILY PROTEIN, EXPRESSED"/>
    <property type="match status" value="1"/>
</dbReference>
<keyword evidence="4" id="KW-0472">Membrane</keyword>
<keyword evidence="6" id="KW-1185">Reference proteome</keyword>
<accession>A0ABD3J695</accession>
<dbReference type="EMBL" id="JBJKBG010000009">
    <property type="protein sequence ID" value="KAL3722074.1"/>
    <property type="molecule type" value="Genomic_DNA"/>
</dbReference>
<keyword evidence="4" id="KW-1133">Transmembrane helix</keyword>
<evidence type="ECO:0000256" key="1">
    <source>
        <dbReference type="ARBA" id="ARBA00010617"/>
    </source>
</evidence>
<keyword evidence="2" id="KW-0479">Metal-binding</keyword>
<evidence type="ECO:0000256" key="2">
    <source>
        <dbReference type="ARBA" id="ARBA00022723"/>
    </source>
</evidence>
<comment type="similarity">
    <text evidence="1">Belongs to the cytochrome P450 family.</text>
</comment>
<organism evidence="5 6">
    <name type="scientific">Eucalyptus globulus</name>
    <name type="common">Tasmanian blue gum</name>
    <dbReference type="NCBI Taxonomy" id="34317"/>
    <lineage>
        <taxon>Eukaryota</taxon>
        <taxon>Viridiplantae</taxon>
        <taxon>Streptophyta</taxon>
        <taxon>Embryophyta</taxon>
        <taxon>Tracheophyta</taxon>
        <taxon>Spermatophyta</taxon>
        <taxon>Magnoliopsida</taxon>
        <taxon>eudicotyledons</taxon>
        <taxon>Gunneridae</taxon>
        <taxon>Pentapetalae</taxon>
        <taxon>rosids</taxon>
        <taxon>malvids</taxon>
        <taxon>Myrtales</taxon>
        <taxon>Myrtaceae</taxon>
        <taxon>Myrtoideae</taxon>
        <taxon>Eucalypteae</taxon>
        <taxon>Eucalyptus</taxon>
    </lineage>
</organism>
<sequence>MGAVLGWILGLIPLLGWLLWWWNEIWYLPPGQMGFPFFGEIFTFLWHFKNFCHSDEFINSKRRKYDPPCFPSISKFIFRDEDAFLPEWPNVDLVGTNSIVAVHGKAHARLRSFVLNAVNRPDALHGITAFIYQIVLKVSLVFKFVYLLCLQLTFEIIGKLFMSFEPGPQLDEVYWLLHEMVKGIKAQPVNSTKLHITCQVEAIFEVEPEKRKSQSEETVTDLMDGIRQIKDEEGKKLSDQEVLDNIIILEENMSISQNKNGEFITSQDVAEETSRMAYIGAFKFRLSFAMRIPEIYVGYRISKGRKVSLWLQYLHTNPEKIGSAKPEAYQVFGGESRICAGNMLARMQLAILLHHLSVGYKWELVIFNTQ</sequence>
<evidence type="ECO:0000313" key="5">
    <source>
        <dbReference type="EMBL" id="KAL3722074.1"/>
    </source>
</evidence>
<dbReference type="PANTHER" id="PTHR24286">
    <property type="entry name" value="CYTOCHROME P450 26"/>
    <property type="match status" value="1"/>
</dbReference>
<dbReference type="GO" id="GO:0046872">
    <property type="term" value="F:metal ion binding"/>
    <property type="evidence" value="ECO:0007669"/>
    <property type="project" value="UniProtKB-KW"/>
</dbReference>
<evidence type="ECO:0000256" key="4">
    <source>
        <dbReference type="SAM" id="Phobius"/>
    </source>
</evidence>
<dbReference type="InterPro" id="IPR036396">
    <property type="entry name" value="Cyt_P450_sf"/>
</dbReference>
<comment type="caution">
    <text evidence="5">The sequence shown here is derived from an EMBL/GenBank/DDBJ whole genome shotgun (WGS) entry which is preliminary data.</text>
</comment>
<dbReference type="Gene3D" id="1.10.630.10">
    <property type="entry name" value="Cytochrome P450"/>
    <property type="match status" value="2"/>
</dbReference>
<gene>
    <name evidence="5" type="ORF">ACJRO7_034431</name>
</gene>
<keyword evidence="3" id="KW-0408">Iron</keyword>
<dbReference type="Proteomes" id="UP001634007">
    <property type="component" value="Unassembled WGS sequence"/>
</dbReference>
<evidence type="ECO:0000313" key="6">
    <source>
        <dbReference type="Proteomes" id="UP001634007"/>
    </source>
</evidence>
<keyword evidence="4" id="KW-0812">Transmembrane</keyword>
<evidence type="ECO:0008006" key="7">
    <source>
        <dbReference type="Google" id="ProtNLM"/>
    </source>
</evidence>
<dbReference type="SUPFAM" id="SSF48264">
    <property type="entry name" value="Cytochrome P450"/>
    <property type="match status" value="1"/>
</dbReference>
<feature type="transmembrane region" description="Helical" evidence="4">
    <location>
        <begin position="5"/>
        <end position="22"/>
    </location>
</feature>
<dbReference type="AlphaFoldDB" id="A0ABD3J695"/>
<proteinExistence type="inferred from homology"/>
<name>A0ABD3J695_EUCGL</name>
<protein>
    <recommendedName>
        <fullName evidence="7">Cytochrome P450</fullName>
    </recommendedName>
</protein>
<evidence type="ECO:0000256" key="3">
    <source>
        <dbReference type="ARBA" id="ARBA00023004"/>
    </source>
</evidence>
<reference evidence="5 6" key="1">
    <citation type="submission" date="2024-11" db="EMBL/GenBank/DDBJ databases">
        <title>Chromosome-level genome assembly of Eucalyptus globulus Labill. provides insights into its genome evolution.</title>
        <authorList>
            <person name="Li X."/>
        </authorList>
    </citation>
    <scope>NUCLEOTIDE SEQUENCE [LARGE SCALE GENOMIC DNA]</scope>
    <source>
        <strain evidence="5">CL2024</strain>
        <tissue evidence="5">Fresh tender leaves</tissue>
    </source>
</reference>